<feature type="transmembrane region" description="Helical" evidence="8">
    <location>
        <begin position="278"/>
        <end position="298"/>
    </location>
</feature>
<proteinExistence type="inferred from homology"/>
<dbReference type="InterPro" id="IPR003838">
    <property type="entry name" value="ABC3_permease_C"/>
</dbReference>
<feature type="domain" description="MacB-like periplasmic core" evidence="10">
    <location>
        <begin position="27"/>
        <end position="220"/>
    </location>
</feature>
<evidence type="ECO:0000256" key="4">
    <source>
        <dbReference type="ARBA" id="ARBA00022475"/>
    </source>
</evidence>
<dbReference type="InterPro" id="IPR011925">
    <property type="entry name" value="LolCE_TM"/>
</dbReference>
<keyword evidence="12" id="KW-1185">Reference proteome</keyword>
<keyword evidence="7 8" id="KW-0472">Membrane</keyword>
<dbReference type="GO" id="GO:0042953">
    <property type="term" value="P:lipoprotein transport"/>
    <property type="evidence" value="ECO:0007669"/>
    <property type="project" value="InterPro"/>
</dbReference>
<keyword evidence="3" id="KW-0813">Transport</keyword>
<feature type="domain" description="ABC3 transporter permease C-terminal" evidence="9">
    <location>
        <begin position="277"/>
        <end position="410"/>
    </location>
</feature>
<organism evidence="11 12">
    <name type="scientific">Entomomonas asaccharolytica</name>
    <dbReference type="NCBI Taxonomy" id="2785331"/>
    <lineage>
        <taxon>Bacteria</taxon>
        <taxon>Pseudomonadati</taxon>
        <taxon>Pseudomonadota</taxon>
        <taxon>Gammaproteobacteria</taxon>
        <taxon>Pseudomonadales</taxon>
        <taxon>Pseudomonadaceae</taxon>
        <taxon>Entomomonas</taxon>
    </lineage>
</organism>
<evidence type="ECO:0000256" key="2">
    <source>
        <dbReference type="ARBA" id="ARBA00005236"/>
    </source>
</evidence>
<evidence type="ECO:0000256" key="6">
    <source>
        <dbReference type="ARBA" id="ARBA00022989"/>
    </source>
</evidence>
<sequence>MFKPFPIFVGLRYTRAKRRSHFVSFISFTSMLGLILGVMVMILVLSVMNGFDREMRERVLGMIPQATIETYQPIDDWQTLANTIKQNPEVVAVAPFLKMQGMLSFNGQIESILANGVDPQAEDTVSIISHYFTEGKLDDLVPSEFGIIIGSGIAKKLNAQIGDKITYIMPEASVTPAGIFPRMKRFTVKGIFHAGTGELDNHFAMVHIQDANRLVRLPVNQTLALRLQLKDLFQANEVTMDVLKSLPNARNFYGTTWKSSYGGLYQAIRLEKNMIGMLLLLIVAVAAFNIISTLVMVVTDKKSDIAILRTLGATPAEIMSIFMVQGTIIGVIGTLIGGILGILAALKISDILAWIQTITGHQFLNSEIYFIDYIPSQIMLNDVVIICGAALILSFLATLYPAWRAARIQPAEALRYE</sequence>
<gene>
    <name evidence="11" type="ORF">JHT90_07530</name>
</gene>
<accession>A0A974NCM8</accession>
<evidence type="ECO:0000313" key="12">
    <source>
        <dbReference type="Proteomes" id="UP000595278"/>
    </source>
</evidence>
<dbReference type="InterPro" id="IPR025857">
    <property type="entry name" value="MacB_PCD"/>
</dbReference>
<evidence type="ECO:0000256" key="3">
    <source>
        <dbReference type="ARBA" id="ARBA00022448"/>
    </source>
</evidence>
<dbReference type="GO" id="GO:0044874">
    <property type="term" value="P:lipoprotein localization to outer membrane"/>
    <property type="evidence" value="ECO:0007669"/>
    <property type="project" value="TreeGrafter"/>
</dbReference>
<feature type="transmembrane region" description="Helical" evidence="8">
    <location>
        <begin position="318"/>
        <end position="344"/>
    </location>
</feature>
<protein>
    <submittedName>
        <fullName evidence="11">Lipoprotein-releasing ABC transporter permease subunit</fullName>
    </submittedName>
</protein>
<keyword evidence="6 8" id="KW-1133">Transmembrane helix</keyword>
<evidence type="ECO:0000256" key="7">
    <source>
        <dbReference type="ARBA" id="ARBA00023136"/>
    </source>
</evidence>
<evidence type="ECO:0000259" key="9">
    <source>
        <dbReference type="Pfam" id="PF02687"/>
    </source>
</evidence>
<comment type="similarity">
    <text evidence="2">Belongs to the ABC-4 integral membrane protein family. LolC/E subfamily.</text>
</comment>
<dbReference type="Pfam" id="PF02687">
    <property type="entry name" value="FtsX"/>
    <property type="match status" value="1"/>
</dbReference>
<comment type="subcellular location">
    <subcellularLocation>
        <location evidence="1">Cell membrane</location>
        <topology evidence="1">Multi-pass membrane protein</topology>
    </subcellularLocation>
</comment>
<dbReference type="Proteomes" id="UP000595278">
    <property type="component" value="Chromosome"/>
</dbReference>
<dbReference type="KEGG" id="eaz:JHT90_07530"/>
<feature type="transmembrane region" description="Helical" evidence="8">
    <location>
        <begin position="20"/>
        <end position="48"/>
    </location>
</feature>
<name>A0A974NCM8_9GAMM</name>
<evidence type="ECO:0000256" key="5">
    <source>
        <dbReference type="ARBA" id="ARBA00022692"/>
    </source>
</evidence>
<evidence type="ECO:0000259" key="10">
    <source>
        <dbReference type="Pfam" id="PF12704"/>
    </source>
</evidence>
<keyword evidence="4" id="KW-1003">Cell membrane</keyword>
<dbReference type="PANTHER" id="PTHR30489:SF0">
    <property type="entry name" value="LIPOPROTEIN-RELEASING SYSTEM TRANSMEMBRANE PROTEIN LOLE"/>
    <property type="match status" value="1"/>
</dbReference>
<evidence type="ECO:0000256" key="8">
    <source>
        <dbReference type="SAM" id="Phobius"/>
    </source>
</evidence>
<dbReference type="NCBIfam" id="TIGR02212">
    <property type="entry name" value="lolCE"/>
    <property type="match status" value="1"/>
</dbReference>
<evidence type="ECO:0000256" key="1">
    <source>
        <dbReference type="ARBA" id="ARBA00004651"/>
    </source>
</evidence>
<feature type="transmembrane region" description="Helical" evidence="8">
    <location>
        <begin position="383"/>
        <end position="403"/>
    </location>
</feature>
<dbReference type="Pfam" id="PF12704">
    <property type="entry name" value="MacB_PCD"/>
    <property type="match status" value="1"/>
</dbReference>
<evidence type="ECO:0000313" key="11">
    <source>
        <dbReference type="EMBL" id="QQP84285.1"/>
    </source>
</evidence>
<dbReference type="InterPro" id="IPR051447">
    <property type="entry name" value="Lipoprotein-release_system"/>
</dbReference>
<dbReference type="RefSeq" id="WP_201090183.1">
    <property type="nucleotide sequence ID" value="NZ_CP067393.1"/>
</dbReference>
<keyword evidence="5 8" id="KW-0812">Transmembrane</keyword>
<dbReference type="PANTHER" id="PTHR30489">
    <property type="entry name" value="LIPOPROTEIN-RELEASING SYSTEM TRANSMEMBRANE PROTEIN LOLE"/>
    <property type="match status" value="1"/>
</dbReference>
<dbReference type="EMBL" id="CP067393">
    <property type="protein sequence ID" value="QQP84285.1"/>
    <property type="molecule type" value="Genomic_DNA"/>
</dbReference>
<reference evidence="11 12" key="1">
    <citation type="submission" date="2021-01" db="EMBL/GenBank/DDBJ databases">
        <title>Entomomonas sp. F2A isolated from a house cricket (Acheta domesticus).</title>
        <authorList>
            <person name="Spergser J."/>
            <person name="Busse H.-J."/>
        </authorList>
    </citation>
    <scope>NUCLEOTIDE SEQUENCE [LARGE SCALE GENOMIC DNA]</scope>
    <source>
        <strain evidence="11 12">F2A</strain>
    </source>
</reference>
<dbReference type="GO" id="GO:0098797">
    <property type="term" value="C:plasma membrane protein complex"/>
    <property type="evidence" value="ECO:0007669"/>
    <property type="project" value="TreeGrafter"/>
</dbReference>
<dbReference type="AlphaFoldDB" id="A0A974NCM8"/>
<keyword evidence="11" id="KW-0449">Lipoprotein</keyword>